<evidence type="ECO:0000313" key="5">
    <source>
        <dbReference type="Proteomes" id="UP001055437"/>
    </source>
</evidence>
<reference evidence="2 4" key="1">
    <citation type="submission" date="2017-09" db="EMBL/GenBank/DDBJ databases">
        <authorList>
            <person name="Thomas P."/>
            <person name="Seyboldt C."/>
        </authorList>
    </citation>
    <scope>NUCLEOTIDE SEQUENCE [LARGE SCALE GENOMIC DNA]</scope>
    <source>
        <strain evidence="2 4">DSM 7534</strain>
    </source>
</reference>
<organism evidence="2 4">
    <name type="scientific">Clostridium septicum</name>
    <dbReference type="NCBI Taxonomy" id="1504"/>
    <lineage>
        <taxon>Bacteria</taxon>
        <taxon>Bacillati</taxon>
        <taxon>Bacillota</taxon>
        <taxon>Clostridia</taxon>
        <taxon>Eubacteriales</taxon>
        <taxon>Clostridiaceae</taxon>
        <taxon>Clostridium</taxon>
    </lineage>
</organism>
<keyword evidence="1" id="KW-0175">Coiled coil</keyword>
<protein>
    <submittedName>
        <fullName evidence="2">Uncharacterized protein</fullName>
    </submittedName>
</protein>
<dbReference type="EMBL" id="CP023671">
    <property type="protein sequence ID" value="AYE33809.1"/>
    <property type="molecule type" value="Genomic_DNA"/>
</dbReference>
<dbReference type="GeneID" id="303559970"/>
<feature type="coiled-coil region" evidence="1">
    <location>
        <begin position="32"/>
        <end position="59"/>
    </location>
</feature>
<evidence type="ECO:0000313" key="2">
    <source>
        <dbReference type="EMBL" id="AYE33809.1"/>
    </source>
</evidence>
<sequence>MINIKSIVDEIPSIKKMKDEIKGMKLLGFLGGEDVKRQIREAENNLNKFISQIELFNERFSDKGWIVYDKLSSTLIEEVNKVYDENGEEMAEKVLITYYSSKVEESLFFFEE</sequence>
<evidence type="ECO:0000313" key="4">
    <source>
        <dbReference type="Proteomes" id="UP000280586"/>
    </source>
</evidence>
<evidence type="ECO:0000256" key="1">
    <source>
        <dbReference type="SAM" id="Coils"/>
    </source>
</evidence>
<evidence type="ECO:0000313" key="3">
    <source>
        <dbReference type="EMBL" id="USS00374.1"/>
    </source>
</evidence>
<dbReference type="RefSeq" id="WP_120140552.1">
    <property type="nucleotide sequence ID" value="NZ_CP023671.1"/>
</dbReference>
<dbReference type="Proteomes" id="UP000280586">
    <property type="component" value="Chromosome"/>
</dbReference>
<dbReference type="EMBL" id="CP099799">
    <property type="protein sequence ID" value="USS00374.1"/>
    <property type="molecule type" value="Genomic_DNA"/>
</dbReference>
<gene>
    <name evidence="2" type="ORF">CP523_04640</name>
    <name evidence="3" type="ORF">NH397_12895</name>
</gene>
<dbReference type="Proteomes" id="UP001055437">
    <property type="component" value="Chromosome"/>
</dbReference>
<proteinExistence type="predicted"/>
<dbReference type="AlphaFoldDB" id="A0A9N7JJN5"/>
<accession>A0A9N7JJN5</accession>
<keyword evidence="5" id="KW-1185">Reference proteome</keyword>
<name>A0A9N7JJN5_CLOSE</name>
<reference evidence="3" key="2">
    <citation type="submission" date="2022-06" db="EMBL/GenBank/DDBJ databases">
        <authorList>
            <person name="Holder M.E."/>
            <person name="Ajami N.J."/>
            <person name="Petrosino J.F."/>
        </authorList>
    </citation>
    <scope>NUCLEOTIDE SEQUENCE</scope>
    <source>
        <strain evidence="3">RMA 8861</strain>
    </source>
</reference>
<dbReference type="KEGG" id="csep:CP523_04640"/>